<dbReference type="RefSeq" id="WP_309298805.1">
    <property type="nucleotide sequence ID" value="NZ_BSFI01000007.1"/>
</dbReference>
<sequence>MLDRRPIQSPCVSVCVMNAQTGLCDGCFRTLAEIGGWSRLSPDERDRVMALLPARRAAAAESLRP</sequence>
<dbReference type="InterPro" id="IPR010710">
    <property type="entry name" value="DUF1289"/>
</dbReference>
<dbReference type="Pfam" id="PF06945">
    <property type="entry name" value="DUF1289"/>
    <property type="match status" value="1"/>
</dbReference>
<evidence type="ECO:0000313" key="2">
    <source>
        <dbReference type="Proteomes" id="UP001143372"/>
    </source>
</evidence>
<reference evidence="1" key="1">
    <citation type="journal article" date="2014" name="Int. J. Syst. Evol. Microbiol.">
        <title>Complete genome sequence of Corynebacterium casei LMG S-19264T (=DSM 44701T), isolated from a smear-ripened cheese.</title>
        <authorList>
            <consortium name="US DOE Joint Genome Institute (JGI-PGF)"/>
            <person name="Walter F."/>
            <person name="Albersmeier A."/>
            <person name="Kalinowski J."/>
            <person name="Ruckert C."/>
        </authorList>
    </citation>
    <scope>NUCLEOTIDE SEQUENCE</scope>
    <source>
        <strain evidence="1">VKM B-2347</strain>
    </source>
</reference>
<dbReference type="EMBL" id="BSFI01000007">
    <property type="protein sequence ID" value="GLK67844.1"/>
    <property type="molecule type" value="Genomic_DNA"/>
</dbReference>
<dbReference type="PANTHER" id="PTHR35175">
    <property type="entry name" value="DUF1289 DOMAIN-CONTAINING PROTEIN"/>
    <property type="match status" value="1"/>
</dbReference>
<dbReference type="PANTHER" id="PTHR35175:SF2">
    <property type="entry name" value="DUF1289 DOMAIN-CONTAINING PROTEIN"/>
    <property type="match status" value="1"/>
</dbReference>
<evidence type="ECO:0000313" key="1">
    <source>
        <dbReference type="EMBL" id="GLK67844.1"/>
    </source>
</evidence>
<proteinExistence type="predicted"/>
<dbReference type="AlphaFoldDB" id="A0A9W6J213"/>
<comment type="caution">
    <text evidence="1">The sequence shown here is derived from an EMBL/GenBank/DDBJ whole genome shotgun (WGS) entry which is preliminary data.</text>
</comment>
<protein>
    <recommendedName>
        <fullName evidence="3">DUF1289 domain-containing protein</fullName>
    </recommendedName>
</protein>
<dbReference type="Proteomes" id="UP001143372">
    <property type="component" value="Unassembled WGS sequence"/>
</dbReference>
<accession>A0A9W6J213</accession>
<reference evidence="1" key="2">
    <citation type="submission" date="2023-01" db="EMBL/GenBank/DDBJ databases">
        <authorList>
            <person name="Sun Q."/>
            <person name="Evtushenko L."/>
        </authorList>
    </citation>
    <scope>NUCLEOTIDE SEQUENCE</scope>
    <source>
        <strain evidence="1">VKM B-2347</strain>
    </source>
</reference>
<evidence type="ECO:0008006" key="3">
    <source>
        <dbReference type="Google" id="ProtNLM"/>
    </source>
</evidence>
<keyword evidence="2" id="KW-1185">Reference proteome</keyword>
<organism evidence="1 2">
    <name type="scientific">Hansschlegelia plantiphila</name>
    <dbReference type="NCBI Taxonomy" id="374655"/>
    <lineage>
        <taxon>Bacteria</taxon>
        <taxon>Pseudomonadati</taxon>
        <taxon>Pseudomonadota</taxon>
        <taxon>Alphaproteobacteria</taxon>
        <taxon>Hyphomicrobiales</taxon>
        <taxon>Methylopilaceae</taxon>
        <taxon>Hansschlegelia</taxon>
    </lineage>
</organism>
<gene>
    <name evidence="1" type="ORF">GCM10008179_14820</name>
</gene>
<name>A0A9W6J213_9HYPH</name>